<evidence type="ECO:0000313" key="1">
    <source>
        <dbReference type="EMBL" id="HDD35519.1"/>
    </source>
</evidence>
<comment type="caution">
    <text evidence="1">The sequence shown here is derived from an EMBL/GenBank/DDBJ whole genome shotgun (WGS) entry which is preliminary data.</text>
</comment>
<reference evidence="1" key="1">
    <citation type="journal article" date="2020" name="mSystems">
        <title>Genome- and Community-Level Interaction Insights into Carbon Utilization and Element Cycling Functions of Hydrothermarchaeota in Hydrothermal Sediment.</title>
        <authorList>
            <person name="Zhou Z."/>
            <person name="Liu Y."/>
            <person name="Xu W."/>
            <person name="Pan J."/>
            <person name="Luo Z.H."/>
            <person name="Li M."/>
        </authorList>
    </citation>
    <scope>NUCLEOTIDE SEQUENCE [LARGE SCALE GENOMIC DNA]</scope>
    <source>
        <strain evidence="1">HyVt-113</strain>
    </source>
</reference>
<sequence length="101" mass="11498">MKAREKMKVPKFIYREEDEKIGVYSDIARIGFSAMTFSFEFAQLLPPESGTKGIPRVLVRVVMNPAHAKALLDHLADRIKAYESIYGEIKLPKEKKVKTGE</sequence>
<gene>
    <name evidence="1" type="ORF">ENF30_01825</name>
</gene>
<dbReference type="AlphaFoldDB" id="A0A7V0IA38"/>
<organism evidence="1">
    <name type="scientific">Desulfofervidus auxilii</name>
    <dbReference type="NCBI Taxonomy" id="1621989"/>
    <lineage>
        <taxon>Bacteria</taxon>
        <taxon>Pseudomonadati</taxon>
        <taxon>Thermodesulfobacteriota</taxon>
        <taxon>Candidatus Desulfofervidia</taxon>
        <taxon>Candidatus Desulfofervidales</taxon>
        <taxon>Candidatus Desulfofervidaceae</taxon>
        <taxon>Candidatus Desulfofervidus</taxon>
    </lineage>
</organism>
<dbReference type="Pfam" id="PF11950">
    <property type="entry name" value="DUF3467"/>
    <property type="match status" value="1"/>
</dbReference>
<dbReference type="InterPro" id="IPR021857">
    <property type="entry name" value="DUF3467"/>
</dbReference>
<dbReference type="EMBL" id="DQWQ01000080">
    <property type="protein sequence ID" value="HDD35519.1"/>
    <property type="molecule type" value="Genomic_DNA"/>
</dbReference>
<protein>
    <submittedName>
        <fullName evidence="1">DUF3467 domain-containing protein</fullName>
    </submittedName>
</protein>
<name>A0A7V0IA38_DESA2</name>
<dbReference type="Proteomes" id="UP000885706">
    <property type="component" value="Unassembled WGS sequence"/>
</dbReference>
<proteinExistence type="predicted"/>
<accession>A0A7V0IA38</accession>